<keyword evidence="3" id="KW-1185">Reference proteome</keyword>
<protein>
    <submittedName>
        <fullName evidence="2">Uncharacterized protein</fullName>
    </submittedName>
</protein>
<organism evidence="2 3">
    <name type="scientific">Penicillium rubens (strain ATCC 28089 / DSM 1075 / NRRL 1951 / Wisconsin 54-1255)</name>
    <name type="common">Penicillium chrysogenum</name>
    <dbReference type="NCBI Taxonomy" id="500485"/>
    <lineage>
        <taxon>Eukaryota</taxon>
        <taxon>Fungi</taxon>
        <taxon>Dikarya</taxon>
        <taxon>Ascomycota</taxon>
        <taxon>Pezizomycotina</taxon>
        <taxon>Eurotiomycetes</taxon>
        <taxon>Eurotiomycetidae</taxon>
        <taxon>Eurotiales</taxon>
        <taxon>Aspergillaceae</taxon>
        <taxon>Penicillium</taxon>
        <taxon>Penicillium chrysogenum species complex</taxon>
    </lineage>
</organism>
<evidence type="ECO:0000313" key="3">
    <source>
        <dbReference type="Proteomes" id="UP000000724"/>
    </source>
</evidence>
<accession>B6HJF5</accession>
<dbReference type="EMBL" id="AM920436">
    <property type="protein sequence ID" value="CAP95989.1"/>
    <property type="molecule type" value="Genomic_DNA"/>
</dbReference>
<feature type="compositionally biased region" description="Basic and acidic residues" evidence="1">
    <location>
        <begin position="100"/>
        <end position="114"/>
    </location>
</feature>
<reference evidence="2 3" key="1">
    <citation type="journal article" date="2008" name="Nat. Biotechnol.">
        <title>Genome sequencing and analysis of the filamentous fungus Penicillium chrysogenum.</title>
        <authorList>
            <person name="van den Berg M.A."/>
            <person name="Albang R."/>
            <person name="Albermann K."/>
            <person name="Badger J.H."/>
            <person name="Daran J.-M."/>
            <person name="Driessen A.J.M."/>
            <person name="Garcia-Estrada C."/>
            <person name="Fedorova N.D."/>
            <person name="Harris D.M."/>
            <person name="Heijne W.H.M."/>
            <person name="Joardar V.S."/>
            <person name="Kiel J.A.K.W."/>
            <person name="Kovalchuk A."/>
            <person name="Martin J.F."/>
            <person name="Nierman W.C."/>
            <person name="Nijland J.G."/>
            <person name="Pronk J.T."/>
            <person name="Roubos J.A."/>
            <person name="van der Klei I.J."/>
            <person name="van Peij N.N.M.E."/>
            <person name="Veenhuis M."/>
            <person name="von Doehren H."/>
            <person name="Wagner C."/>
            <person name="Wortman J.R."/>
            <person name="Bovenberg R.A.L."/>
        </authorList>
    </citation>
    <scope>NUCLEOTIDE SEQUENCE [LARGE SCALE GENOMIC DNA]</scope>
    <source>
        <strain evidence="3">ATCC 28089 / DSM 1075 / NRRL 1951 / Wisconsin 54-1255</strain>
    </source>
</reference>
<dbReference type="OrthoDB" id="10413308at2759"/>
<evidence type="ECO:0000256" key="1">
    <source>
        <dbReference type="SAM" id="MobiDB-lite"/>
    </source>
</evidence>
<gene>
    <name evidence="2" type="ORF">Pc21g10920</name>
    <name evidence="2" type="ORF">PCH_Pc21g10920</name>
</gene>
<dbReference type="Proteomes" id="UP000000724">
    <property type="component" value="Contig Pc00c21"/>
</dbReference>
<dbReference type="AlphaFoldDB" id="B6HJF5"/>
<feature type="region of interest" description="Disordered" evidence="1">
    <location>
        <begin position="84"/>
        <end position="122"/>
    </location>
</feature>
<evidence type="ECO:0000313" key="2">
    <source>
        <dbReference type="EMBL" id="CAP95989.1"/>
    </source>
</evidence>
<sequence length="122" mass="13865">MSLIQLKTITALYPLTLSALGNSITTSIQRPLSTCSMTTTQGWYSRELQLIVKRWDRPNCPDARSAWSYRDSLHSILINSIELDDSDTQHGRSQPLPQEPRSRYHDEHSGEEPLRGSAQLKI</sequence>
<dbReference type="HOGENOM" id="CLU_2027494_0_0_1"/>
<dbReference type="VEuPathDB" id="FungiDB:PCH_Pc21g10920"/>
<proteinExistence type="predicted"/>
<name>B6HJF5_PENRW</name>